<protein>
    <submittedName>
        <fullName evidence="1">Uncharacterized protein</fullName>
    </submittedName>
</protein>
<reference evidence="1" key="1">
    <citation type="submission" date="2021-05" db="EMBL/GenBank/DDBJ databases">
        <authorList>
            <person name="Alioto T."/>
            <person name="Alioto T."/>
            <person name="Gomez Garrido J."/>
        </authorList>
    </citation>
    <scope>NUCLEOTIDE SEQUENCE</scope>
</reference>
<accession>A0A8D8WA06</accession>
<name>A0A8D8WA06_9HEMI</name>
<dbReference type="EMBL" id="HBUF01207340">
    <property type="protein sequence ID" value="CAG6664270.1"/>
    <property type="molecule type" value="Transcribed_RNA"/>
</dbReference>
<dbReference type="AlphaFoldDB" id="A0A8D8WA06"/>
<dbReference type="EMBL" id="HBUF01207343">
    <property type="protein sequence ID" value="CAG6664278.1"/>
    <property type="molecule type" value="Transcribed_RNA"/>
</dbReference>
<evidence type="ECO:0000313" key="1">
    <source>
        <dbReference type="EMBL" id="CAG6650405.1"/>
    </source>
</evidence>
<proteinExistence type="predicted"/>
<dbReference type="EMBL" id="HBUF01162175">
    <property type="protein sequence ID" value="CAG6650405.1"/>
    <property type="molecule type" value="Transcribed_RNA"/>
</dbReference>
<organism evidence="1">
    <name type="scientific">Cacopsylla melanoneura</name>
    <dbReference type="NCBI Taxonomy" id="428564"/>
    <lineage>
        <taxon>Eukaryota</taxon>
        <taxon>Metazoa</taxon>
        <taxon>Ecdysozoa</taxon>
        <taxon>Arthropoda</taxon>
        <taxon>Hexapoda</taxon>
        <taxon>Insecta</taxon>
        <taxon>Pterygota</taxon>
        <taxon>Neoptera</taxon>
        <taxon>Paraneoptera</taxon>
        <taxon>Hemiptera</taxon>
        <taxon>Sternorrhyncha</taxon>
        <taxon>Psylloidea</taxon>
        <taxon>Psyllidae</taxon>
        <taxon>Psyllinae</taxon>
        <taxon>Cacopsylla</taxon>
    </lineage>
</organism>
<dbReference type="EMBL" id="HBUF01162172">
    <property type="protein sequence ID" value="CAG6650398.1"/>
    <property type="molecule type" value="Transcribed_RNA"/>
</dbReference>
<dbReference type="EMBL" id="HBUF01207342">
    <property type="protein sequence ID" value="CAG6664275.1"/>
    <property type="molecule type" value="Transcribed_RNA"/>
</dbReference>
<dbReference type="EMBL" id="HBUF01558192">
    <property type="protein sequence ID" value="CAG6761034.1"/>
    <property type="molecule type" value="Transcribed_RNA"/>
</dbReference>
<sequence>MNYEGVDFTQYFLSFNYRVSVISILQLNRPPDIIFLAILNNRIHFCLRHISLRLHYWRFLSVEVQQVRRRLVIRNKRLRFLPRFRCYPVVVQLFGKAFLCPFV</sequence>